<evidence type="ECO:0000256" key="2">
    <source>
        <dbReference type="ARBA" id="ARBA00022803"/>
    </source>
</evidence>
<proteinExistence type="predicted"/>
<dbReference type="GO" id="GO:0009279">
    <property type="term" value="C:cell outer membrane"/>
    <property type="evidence" value="ECO:0007669"/>
    <property type="project" value="TreeGrafter"/>
</dbReference>
<gene>
    <name evidence="6" type="ordered locus">Cyan7425_3181</name>
</gene>
<sequence length="254" mass="27411">MLIKTGFVLSRLPSSLLAIALASCQPTAEIQTTPPARSPLAAPTSPTPSAADITQASRYRQEGLSARQQGNFPQAIAALEKSVQLDPTHLSGYVILGWTQHLAGQATAATTTLQTALQRDPNHVPALNALGIVYLVNGQLEQAVATHTQAAQLQPNNEIAYYNLSLAYQRLQQYGRAIETAIKATQLEPENPHPWVALAIAHWSKGDRSSAQTAYTRAIELDSGYGDHAYLSHLKEAGFSPDQIQLTEQVLRAD</sequence>
<dbReference type="SMART" id="SM00028">
    <property type="entry name" value="TPR"/>
    <property type="match status" value="5"/>
</dbReference>
<dbReference type="AlphaFoldDB" id="B8HN40"/>
<keyword evidence="1" id="KW-0677">Repeat</keyword>
<dbReference type="PANTHER" id="PTHR44858:SF1">
    <property type="entry name" value="UDP-N-ACETYLGLUCOSAMINE--PEPTIDE N-ACETYLGLUCOSAMINYLTRANSFERASE SPINDLY-RELATED"/>
    <property type="match status" value="1"/>
</dbReference>
<feature type="repeat" description="TPR" evidence="3">
    <location>
        <begin position="124"/>
        <end position="157"/>
    </location>
</feature>
<dbReference type="InterPro" id="IPR019734">
    <property type="entry name" value="TPR_rpt"/>
</dbReference>
<dbReference type="GO" id="GO:0046813">
    <property type="term" value="P:receptor-mediated virion attachment to host cell"/>
    <property type="evidence" value="ECO:0007669"/>
    <property type="project" value="TreeGrafter"/>
</dbReference>
<dbReference type="EMBL" id="CP001344">
    <property type="protein sequence ID" value="ACL45509.1"/>
    <property type="molecule type" value="Genomic_DNA"/>
</dbReference>
<keyword evidence="2 3" id="KW-0802">TPR repeat</keyword>
<dbReference type="InterPro" id="IPR011990">
    <property type="entry name" value="TPR-like_helical_dom_sf"/>
</dbReference>
<feature type="repeat" description="TPR" evidence="3">
    <location>
        <begin position="158"/>
        <end position="191"/>
    </location>
</feature>
<evidence type="ECO:0000256" key="5">
    <source>
        <dbReference type="SAM" id="SignalP"/>
    </source>
</evidence>
<evidence type="ECO:0000256" key="1">
    <source>
        <dbReference type="ARBA" id="ARBA00022737"/>
    </source>
</evidence>
<dbReference type="InterPro" id="IPR013105">
    <property type="entry name" value="TPR_2"/>
</dbReference>
<dbReference type="PROSITE" id="PS51257">
    <property type="entry name" value="PROKAR_LIPOPROTEIN"/>
    <property type="match status" value="1"/>
</dbReference>
<dbReference type="Pfam" id="PF14559">
    <property type="entry name" value="TPR_19"/>
    <property type="match status" value="1"/>
</dbReference>
<feature type="chain" id="PRO_5002870918" evidence="5">
    <location>
        <begin position="29"/>
        <end position="254"/>
    </location>
</feature>
<dbReference type="SUPFAM" id="SSF48452">
    <property type="entry name" value="TPR-like"/>
    <property type="match status" value="1"/>
</dbReference>
<dbReference type="PROSITE" id="PS50005">
    <property type="entry name" value="TPR"/>
    <property type="match status" value="3"/>
</dbReference>
<name>B8HN40_CYAP4</name>
<protein>
    <submittedName>
        <fullName evidence="6">Tetratricopeptide TPR_2 repeat protein</fullName>
    </submittedName>
</protein>
<accession>B8HN40</accession>
<evidence type="ECO:0000313" key="6">
    <source>
        <dbReference type="EMBL" id="ACL45509.1"/>
    </source>
</evidence>
<evidence type="ECO:0000256" key="4">
    <source>
        <dbReference type="SAM" id="MobiDB-lite"/>
    </source>
</evidence>
<dbReference type="HOGENOM" id="CLU_090627_0_0_3"/>
<dbReference type="Gene3D" id="1.25.40.10">
    <property type="entry name" value="Tetratricopeptide repeat domain"/>
    <property type="match status" value="1"/>
</dbReference>
<organism evidence="6">
    <name type="scientific">Cyanothece sp. (strain PCC 7425 / ATCC 29141)</name>
    <dbReference type="NCBI Taxonomy" id="395961"/>
    <lineage>
        <taxon>Bacteria</taxon>
        <taxon>Bacillati</taxon>
        <taxon>Cyanobacteriota</taxon>
        <taxon>Cyanophyceae</taxon>
        <taxon>Gomontiellales</taxon>
        <taxon>Cyanothecaceae</taxon>
        <taxon>Cyanothece</taxon>
    </lineage>
</organism>
<feature type="region of interest" description="Disordered" evidence="4">
    <location>
        <begin position="30"/>
        <end position="50"/>
    </location>
</feature>
<dbReference type="STRING" id="395961.Cyan7425_3181"/>
<dbReference type="Pfam" id="PF07719">
    <property type="entry name" value="TPR_2"/>
    <property type="match status" value="1"/>
</dbReference>
<feature type="repeat" description="TPR" evidence="3">
    <location>
        <begin position="56"/>
        <end position="89"/>
    </location>
</feature>
<dbReference type="Pfam" id="PF13181">
    <property type="entry name" value="TPR_8"/>
    <property type="match status" value="1"/>
</dbReference>
<dbReference type="KEGG" id="cyn:Cyan7425_3181"/>
<evidence type="ECO:0000256" key="3">
    <source>
        <dbReference type="PROSITE-ProRule" id="PRU00339"/>
    </source>
</evidence>
<feature type="compositionally biased region" description="Low complexity" evidence="4">
    <location>
        <begin position="32"/>
        <end position="50"/>
    </location>
</feature>
<reference evidence="6" key="1">
    <citation type="submission" date="2009-01" db="EMBL/GenBank/DDBJ databases">
        <title>Complete sequence of chromosome Cyanothece sp. PCC 7425.</title>
        <authorList>
            <consortium name="US DOE Joint Genome Institute"/>
            <person name="Lucas S."/>
            <person name="Copeland A."/>
            <person name="Lapidus A."/>
            <person name="Glavina del Rio T."/>
            <person name="Dalin E."/>
            <person name="Tice H."/>
            <person name="Bruce D."/>
            <person name="Goodwin L."/>
            <person name="Pitluck S."/>
            <person name="Sims D."/>
            <person name="Meineke L."/>
            <person name="Brettin T."/>
            <person name="Detter J.C."/>
            <person name="Han C."/>
            <person name="Larimer F."/>
            <person name="Land M."/>
            <person name="Hauser L."/>
            <person name="Kyrpides N."/>
            <person name="Ovchinnikova G."/>
            <person name="Liberton M."/>
            <person name="Stoeckel J."/>
            <person name="Banerjee A."/>
            <person name="Singh A."/>
            <person name="Page L."/>
            <person name="Sato H."/>
            <person name="Zhao L."/>
            <person name="Sherman L."/>
            <person name="Pakrasi H."/>
            <person name="Richardson P."/>
        </authorList>
    </citation>
    <scope>NUCLEOTIDE SEQUENCE</scope>
    <source>
        <strain evidence="6">PCC 7425</strain>
    </source>
</reference>
<dbReference type="eggNOG" id="COG0457">
    <property type="taxonomic scope" value="Bacteria"/>
</dbReference>
<keyword evidence="5" id="KW-0732">Signal</keyword>
<feature type="signal peptide" evidence="5">
    <location>
        <begin position="1"/>
        <end position="28"/>
    </location>
</feature>
<dbReference type="PANTHER" id="PTHR44858">
    <property type="entry name" value="TETRATRICOPEPTIDE REPEAT PROTEIN 6"/>
    <property type="match status" value="1"/>
</dbReference>
<dbReference type="InterPro" id="IPR050498">
    <property type="entry name" value="Ycf3"/>
</dbReference>